<reference evidence="3" key="1">
    <citation type="journal article" date="2019" name="Curr. Biol.">
        <title>Genome Sequence of Striga asiatica Provides Insight into the Evolution of Plant Parasitism.</title>
        <authorList>
            <person name="Yoshida S."/>
            <person name="Kim S."/>
            <person name="Wafula E.K."/>
            <person name="Tanskanen J."/>
            <person name="Kim Y.M."/>
            <person name="Honaas L."/>
            <person name="Yang Z."/>
            <person name="Spallek T."/>
            <person name="Conn C.E."/>
            <person name="Ichihashi Y."/>
            <person name="Cheong K."/>
            <person name="Cui S."/>
            <person name="Der J.P."/>
            <person name="Gundlach H."/>
            <person name="Jiao Y."/>
            <person name="Hori C."/>
            <person name="Ishida J.K."/>
            <person name="Kasahara H."/>
            <person name="Kiba T."/>
            <person name="Kim M.S."/>
            <person name="Koo N."/>
            <person name="Laohavisit A."/>
            <person name="Lee Y.H."/>
            <person name="Lumba S."/>
            <person name="McCourt P."/>
            <person name="Mortimer J.C."/>
            <person name="Mutuku J.M."/>
            <person name="Nomura T."/>
            <person name="Sasaki-Sekimoto Y."/>
            <person name="Seto Y."/>
            <person name="Wang Y."/>
            <person name="Wakatake T."/>
            <person name="Sakakibara H."/>
            <person name="Demura T."/>
            <person name="Yamaguchi S."/>
            <person name="Yoneyama K."/>
            <person name="Manabe R.I."/>
            <person name="Nelson D.C."/>
            <person name="Schulman A.H."/>
            <person name="Timko M.P."/>
            <person name="dePamphilis C.W."/>
            <person name="Choi D."/>
            <person name="Shirasu K."/>
        </authorList>
    </citation>
    <scope>NUCLEOTIDE SEQUENCE [LARGE SCALE GENOMIC DNA]</scope>
    <source>
        <strain evidence="3">cv. UVA1</strain>
    </source>
</reference>
<feature type="region of interest" description="Disordered" evidence="1">
    <location>
        <begin position="160"/>
        <end position="242"/>
    </location>
</feature>
<gene>
    <name evidence="2" type="ORF">STAS_13798</name>
</gene>
<feature type="compositionally biased region" description="Gly residues" evidence="1">
    <location>
        <begin position="168"/>
        <end position="178"/>
    </location>
</feature>
<name>A0A5A7PXX6_STRAF</name>
<feature type="compositionally biased region" description="Acidic residues" evidence="1">
    <location>
        <begin position="228"/>
        <end position="242"/>
    </location>
</feature>
<evidence type="ECO:0000313" key="2">
    <source>
        <dbReference type="EMBL" id="GER37392.1"/>
    </source>
</evidence>
<feature type="non-terminal residue" evidence="2">
    <location>
        <position position="242"/>
    </location>
</feature>
<accession>A0A5A7PXX6</accession>
<keyword evidence="3" id="KW-1185">Reference proteome</keyword>
<proteinExistence type="predicted"/>
<dbReference type="EMBL" id="BKCP01005361">
    <property type="protein sequence ID" value="GER37392.1"/>
    <property type="molecule type" value="Genomic_DNA"/>
</dbReference>
<dbReference type="Proteomes" id="UP000325081">
    <property type="component" value="Unassembled WGS sequence"/>
</dbReference>
<dbReference type="AlphaFoldDB" id="A0A5A7PXX6"/>
<evidence type="ECO:0000313" key="3">
    <source>
        <dbReference type="Proteomes" id="UP000325081"/>
    </source>
</evidence>
<evidence type="ECO:0000256" key="1">
    <source>
        <dbReference type="SAM" id="MobiDB-lite"/>
    </source>
</evidence>
<sequence length="242" mass="27205">MVKSIWIRSKEYWDADIPKYADGELFTVTIWCGGTFQTEGFVCYQGGSKMTFDFVYMRSLNNSTLKKMSDKFGVVGSRKYFLLIGLAFKPLLDDEDIKIRALYYKYRCREMTLYVENEVCPWMGDGLILTLILRVGVSLRVVLRVVRRVVLRVVSGSESEKSKNESGKGNGSESGKGGVCENEQSEQERQKDEDDFLDSDYDFRNSSSDDDDDALFSENVDAGASGGEDGDSSTDSDDDVVE</sequence>
<protein>
    <submittedName>
        <fullName evidence="2">ABC-2 type transporter family protein</fullName>
    </submittedName>
</protein>
<comment type="caution">
    <text evidence="2">The sequence shown here is derived from an EMBL/GenBank/DDBJ whole genome shotgun (WGS) entry which is preliminary data.</text>
</comment>
<organism evidence="2 3">
    <name type="scientific">Striga asiatica</name>
    <name type="common">Asiatic witchweed</name>
    <name type="synonym">Buchnera asiatica</name>
    <dbReference type="NCBI Taxonomy" id="4170"/>
    <lineage>
        <taxon>Eukaryota</taxon>
        <taxon>Viridiplantae</taxon>
        <taxon>Streptophyta</taxon>
        <taxon>Embryophyta</taxon>
        <taxon>Tracheophyta</taxon>
        <taxon>Spermatophyta</taxon>
        <taxon>Magnoliopsida</taxon>
        <taxon>eudicotyledons</taxon>
        <taxon>Gunneridae</taxon>
        <taxon>Pentapetalae</taxon>
        <taxon>asterids</taxon>
        <taxon>lamiids</taxon>
        <taxon>Lamiales</taxon>
        <taxon>Orobanchaceae</taxon>
        <taxon>Buchnereae</taxon>
        <taxon>Striga</taxon>
    </lineage>
</organism>